<dbReference type="Proteomes" id="UP001139516">
    <property type="component" value="Unassembled WGS sequence"/>
</dbReference>
<protein>
    <submittedName>
        <fullName evidence="1">Uncharacterized protein</fullName>
    </submittedName>
</protein>
<keyword evidence="2" id="KW-1185">Reference proteome</keyword>
<sequence length="162" mass="16849">MTTWTRVTDPDVAATLLPVWFAAHMMGVRGSYGFLLTTGDVVRVSRVIAVHVASDGPILIDVLLDHAGVPDGVDTAWQPKHFLGAPVPGANLATLNLAQVAIAVEFTAAEIAESTRQAQHAAATEDVVEVPVTTDATTVGYIEPATVNAAGQPVSVRLFGPG</sequence>
<dbReference type="RefSeq" id="WP_248668673.1">
    <property type="nucleotide sequence ID" value="NZ_JALPRX010000089.1"/>
</dbReference>
<gene>
    <name evidence="1" type="ORF">M0638_19460</name>
</gene>
<dbReference type="EMBL" id="JALPRX010000089">
    <property type="protein sequence ID" value="MCK8786558.1"/>
    <property type="molecule type" value="Genomic_DNA"/>
</dbReference>
<evidence type="ECO:0000313" key="2">
    <source>
        <dbReference type="Proteomes" id="UP001139516"/>
    </source>
</evidence>
<accession>A0A9X1YAJ2</accession>
<reference evidence="1" key="1">
    <citation type="submission" date="2022-04" db="EMBL/GenBank/DDBJ databases">
        <title>Roseomonas acroporae sp. nov., isolated from coral Acropora digitifera.</title>
        <authorList>
            <person name="Sun H."/>
        </authorList>
    </citation>
    <scope>NUCLEOTIDE SEQUENCE</scope>
    <source>
        <strain evidence="1">NAR14</strain>
    </source>
</reference>
<proteinExistence type="predicted"/>
<evidence type="ECO:0000313" key="1">
    <source>
        <dbReference type="EMBL" id="MCK8786558.1"/>
    </source>
</evidence>
<dbReference type="AlphaFoldDB" id="A0A9X1YAJ2"/>
<name>A0A9X1YAJ2_9PROT</name>
<comment type="caution">
    <text evidence="1">The sequence shown here is derived from an EMBL/GenBank/DDBJ whole genome shotgun (WGS) entry which is preliminary data.</text>
</comment>
<organism evidence="1 2">
    <name type="scientific">Roseomonas acroporae</name>
    <dbReference type="NCBI Taxonomy" id="2937791"/>
    <lineage>
        <taxon>Bacteria</taxon>
        <taxon>Pseudomonadati</taxon>
        <taxon>Pseudomonadota</taxon>
        <taxon>Alphaproteobacteria</taxon>
        <taxon>Acetobacterales</taxon>
        <taxon>Roseomonadaceae</taxon>
        <taxon>Roseomonas</taxon>
    </lineage>
</organism>